<evidence type="ECO:0000259" key="2">
    <source>
        <dbReference type="PROSITE" id="PS50943"/>
    </source>
</evidence>
<dbReference type="SUPFAM" id="SSF47413">
    <property type="entry name" value="lambda repressor-like DNA-binding domains"/>
    <property type="match status" value="1"/>
</dbReference>
<dbReference type="RefSeq" id="WP_188505995.1">
    <property type="nucleotide sequence ID" value="NZ_BMER01000001.1"/>
</dbReference>
<accession>A0A917HTC4</accession>
<protein>
    <recommendedName>
        <fullName evidence="2">HTH cro/C1-type domain-containing protein</fullName>
    </recommendedName>
</protein>
<dbReference type="Gene3D" id="1.10.260.40">
    <property type="entry name" value="lambda repressor-like DNA-binding domains"/>
    <property type="match status" value="1"/>
</dbReference>
<keyword evidence="1" id="KW-0238">DNA-binding</keyword>
<name>A0A917HTC4_9SPHI</name>
<dbReference type="SMART" id="SM00530">
    <property type="entry name" value="HTH_XRE"/>
    <property type="match status" value="1"/>
</dbReference>
<dbReference type="InterPro" id="IPR010982">
    <property type="entry name" value="Lambda_DNA-bd_dom_sf"/>
</dbReference>
<dbReference type="InterPro" id="IPR050807">
    <property type="entry name" value="TransReg_Diox_bact_type"/>
</dbReference>
<dbReference type="Proteomes" id="UP000660862">
    <property type="component" value="Unassembled WGS sequence"/>
</dbReference>
<organism evidence="3 4">
    <name type="scientific">Parapedobacter pyrenivorans</name>
    <dbReference type="NCBI Taxonomy" id="1305674"/>
    <lineage>
        <taxon>Bacteria</taxon>
        <taxon>Pseudomonadati</taxon>
        <taxon>Bacteroidota</taxon>
        <taxon>Sphingobacteriia</taxon>
        <taxon>Sphingobacteriales</taxon>
        <taxon>Sphingobacteriaceae</taxon>
        <taxon>Parapedobacter</taxon>
    </lineage>
</organism>
<feature type="domain" description="HTH cro/C1-type" evidence="2">
    <location>
        <begin position="26"/>
        <end position="81"/>
    </location>
</feature>
<evidence type="ECO:0000313" key="4">
    <source>
        <dbReference type="Proteomes" id="UP000660862"/>
    </source>
</evidence>
<evidence type="ECO:0000313" key="3">
    <source>
        <dbReference type="EMBL" id="GGG88327.1"/>
    </source>
</evidence>
<keyword evidence="4" id="KW-1185">Reference proteome</keyword>
<dbReference type="PANTHER" id="PTHR46797">
    <property type="entry name" value="HTH-TYPE TRANSCRIPTIONAL REGULATOR"/>
    <property type="match status" value="1"/>
</dbReference>
<dbReference type="Pfam" id="PF01381">
    <property type="entry name" value="HTH_3"/>
    <property type="match status" value="1"/>
</dbReference>
<dbReference type="CDD" id="cd00093">
    <property type="entry name" value="HTH_XRE"/>
    <property type="match status" value="1"/>
</dbReference>
<dbReference type="AlphaFoldDB" id="A0A917HTC4"/>
<dbReference type="GO" id="GO:0003700">
    <property type="term" value="F:DNA-binding transcription factor activity"/>
    <property type="evidence" value="ECO:0007669"/>
    <property type="project" value="TreeGrafter"/>
</dbReference>
<evidence type="ECO:0000256" key="1">
    <source>
        <dbReference type="ARBA" id="ARBA00023125"/>
    </source>
</evidence>
<proteinExistence type="predicted"/>
<dbReference type="InterPro" id="IPR001387">
    <property type="entry name" value="Cro/C1-type_HTH"/>
</dbReference>
<reference evidence="3" key="1">
    <citation type="journal article" date="2014" name="Int. J. Syst. Evol. Microbiol.">
        <title>Complete genome sequence of Corynebacterium casei LMG S-19264T (=DSM 44701T), isolated from a smear-ripened cheese.</title>
        <authorList>
            <consortium name="US DOE Joint Genome Institute (JGI-PGF)"/>
            <person name="Walter F."/>
            <person name="Albersmeier A."/>
            <person name="Kalinowski J."/>
            <person name="Ruckert C."/>
        </authorList>
    </citation>
    <scope>NUCLEOTIDE SEQUENCE</scope>
    <source>
        <strain evidence="3">CGMCC 1.12195</strain>
    </source>
</reference>
<reference evidence="3" key="2">
    <citation type="submission" date="2020-09" db="EMBL/GenBank/DDBJ databases">
        <authorList>
            <person name="Sun Q."/>
            <person name="Zhou Y."/>
        </authorList>
    </citation>
    <scope>NUCLEOTIDE SEQUENCE</scope>
    <source>
        <strain evidence="3">CGMCC 1.12195</strain>
    </source>
</reference>
<dbReference type="GO" id="GO:0005829">
    <property type="term" value="C:cytosol"/>
    <property type="evidence" value="ECO:0007669"/>
    <property type="project" value="TreeGrafter"/>
</dbReference>
<dbReference type="PANTHER" id="PTHR46797:SF1">
    <property type="entry name" value="METHYLPHOSPHONATE SYNTHASE"/>
    <property type="match status" value="1"/>
</dbReference>
<sequence>MTDKEEQKSRVIEKYEGIYKRIGSNIKKYRNKAKLTQEQLADKSPKLDRAKISDMENGKEDFMFSTLLEVANGLNVDVEKLTKKERMVKKTE</sequence>
<comment type="caution">
    <text evidence="3">The sequence shown here is derived from an EMBL/GenBank/DDBJ whole genome shotgun (WGS) entry which is preliminary data.</text>
</comment>
<dbReference type="EMBL" id="BMER01000001">
    <property type="protein sequence ID" value="GGG88327.1"/>
    <property type="molecule type" value="Genomic_DNA"/>
</dbReference>
<gene>
    <name evidence="3" type="ORF">GCM10007415_22930</name>
</gene>
<dbReference type="PROSITE" id="PS50943">
    <property type="entry name" value="HTH_CROC1"/>
    <property type="match status" value="1"/>
</dbReference>
<dbReference type="GO" id="GO:0003677">
    <property type="term" value="F:DNA binding"/>
    <property type="evidence" value="ECO:0007669"/>
    <property type="project" value="UniProtKB-KW"/>
</dbReference>